<dbReference type="SUPFAM" id="SSF47473">
    <property type="entry name" value="EF-hand"/>
    <property type="match status" value="1"/>
</dbReference>
<evidence type="ECO:0000256" key="2">
    <source>
        <dbReference type="ARBA" id="ARBA00022737"/>
    </source>
</evidence>
<dbReference type="SMART" id="SM00054">
    <property type="entry name" value="EFh"/>
    <property type="match status" value="4"/>
</dbReference>
<dbReference type="InterPro" id="IPR039647">
    <property type="entry name" value="EF_hand_pair_protein_CML-like"/>
</dbReference>
<evidence type="ECO:0000313" key="5">
    <source>
        <dbReference type="Proteomes" id="UP001500683"/>
    </source>
</evidence>
<dbReference type="RefSeq" id="WP_344946827.1">
    <property type="nucleotide sequence ID" value="NZ_BAAAZG010000017.1"/>
</dbReference>
<keyword evidence="5" id="KW-1185">Reference proteome</keyword>
<evidence type="ECO:0000259" key="3">
    <source>
        <dbReference type="PROSITE" id="PS50222"/>
    </source>
</evidence>
<gene>
    <name evidence="4" type="primary">calD_1</name>
    <name evidence="4" type="ORF">GCM10022214_30050</name>
</gene>
<keyword evidence="1" id="KW-0479">Metal-binding</keyword>
<organism evidence="4 5">
    <name type="scientific">Actinomadura miaoliensis</name>
    <dbReference type="NCBI Taxonomy" id="430685"/>
    <lineage>
        <taxon>Bacteria</taxon>
        <taxon>Bacillati</taxon>
        <taxon>Actinomycetota</taxon>
        <taxon>Actinomycetes</taxon>
        <taxon>Streptosporangiales</taxon>
        <taxon>Thermomonosporaceae</taxon>
        <taxon>Actinomadura</taxon>
    </lineage>
</organism>
<accession>A0ABP7VQ23</accession>
<feature type="domain" description="EF-hand" evidence="3">
    <location>
        <begin position="127"/>
        <end position="162"/>
    </location>
</feature>
<dbReference type="PROSITE" id="PS00018">
    <property type="entry name" value="EF_HAND_1"/>
    <property type="match status" value="2"/>
</dbReference>
<dbReference type="InterPro" id="IPR018247">
    <property type="entry name" value="EF_Hand_1_Ca_BS"/>
</dbReference>
<dbReference type="Proteomes" id="UP001500683">
    <property type="component" value="Unassembled WGS sequence"/>
</dbReference>
<comment type="caution">
    <text evidence="4">The sequence shown here is derived from an EMBL/GenBank/DDBJ whole genome shotgun (WGS) entry which is preliminary data.</text>
</comment>
<dbReference type="Gene3D" id="1.10.238.10">
    <property type="entry name" value="EF-hand"/>
    <property type="match status" value="1"/>
</dbReference>
<dbReference type="InterPro" id="IPR011992">
    <property type="entry name" value="EF-hand-dom_pair"/>
</dbReference>
<dbReference type="EMBL" id="BAAAZG010000017">
    <property type="protein sequence ID" value="GAA4072048.1"/>
    <property type="molecule type" value="Genomic_DNA"/>
</dbReference>
<dbReference type="PROSITE" id="PS50222">
    <property type="entry name" value="EF_HAND_2"/>
    <property type="match status" value="1"/>
</dbReference>
<protein>
    <submittedName>
        <fullName evidence="4">Calcium binding protein CalD</fullName>
    </submittedName>
</protein>
<dbReference type="Pfam" id="PF13499">
    <property type="entry name" value="EF-hand_7"/>
    <property type="match status" value="1"/>
</dbReference>
<name>A0ABP7VQ23_9ACTN</name>
<dbReference type="CDD" id="cd00051">
    <property type="entry name" value="EFh"/>
    <property type="match status" value="1"/>
</dbReference>
<dbReference type="PANTHER" id="PTHR10891">
    <property type="entry name" value="EF-HAND CALCIUM-BINDING DOMAIN CONTAINING PROTEIN"/>
    <property type="match status" value="1"/>
</dbReference>
<evidence type="ECO:0000256" key="1">
    <source>
        <dbReference type="ARBA" id="ARBA00022723"/>
    </source>
</evidence>
<sequence length="164" mass="18524">MATEVQREKYEEVFGYYDTDNDGEIVQSDIDALIASWTHEFGVTPGSDDWRRLVDLGNRLWSSIEGHDVDGDKKISKEEFTAAHAQPGFVDEIAIPLAMAAFDLADTDNDGQISIQEWLASQKTHGLAPKEAVDAFQSWDTDGDGYLSRDEYRRYTESFYKDAN</sequence>
<reference evidence="5" key="1">
    <citation type="journal article" date="2019" name="Int. J. Syst. Evol. Microbiol.">
        <title>The Global Catalogue of Microorganisms (GCM) 10K type strain sequencing project: providing services to taxonomists for standard genome sequencing and annotation.</title>
        <authorList>
            <consortium name="The Broad Institute Genomics Platform"/>
            <consortium name="The Broad Institute Genome Sequencing Center for Infectious Disease"/>
            <person name="Wu L."/>
            <person name="Ma J."/>
        </authorList>
    </citation>
    <scope>NUCLEOTIDE SEQUENCE [LARGE SCALE GENOMIC DNA]</scope>
    <source>
        <strain evidence="5">JCM 16702</strain>
    </source>
</reference>
<dbReference type="InterPro" id="IPR002048">
    <property type="entry name" value="EF_hand_dom"/>
</dbReference>
<keyword evidence="2" id="KW-0677">Repeat</keyword>
<proteinExistence type="predicted"/>
<evidence type="ECO:0000313" key="4">
    <source>
        <dbReference type="EMBL" id="GAA4072048.1"/>
    </source>
</evidence>